<feature type="compositionally biased region" description="Low complexity" evidence="1">
    <location>
        <begin position="68"/>
        <end position="77"/>
    </location>
</feature>
<protein>
    <submittedName>
        <fullName evidence="2">Uncharacterized protein</fullName>
    </submittedName>
</protein>
<name>M7ZF96_TRIUA</name>
<evidence type="ECO:0000256" key="1">
    <source>
        <dbReference type="SAM" id="MobiDB-lite"/>
    </source>
</evidence>
<sequence length="226" mass="23655">MGSEPAAEIIPAETTTDTTVEEVDVEREPAAAATDTMLSVTTLPNVISTKETGVTSGMVDDHKLMKSEPAAEASPAAIATDTTADEVDVESEPAENFDSPVPSPTDAISTGESVQVDGGQHDDEQGKYFANTKDAKYFAKKHGLSAQVTDRLNKGSSKEEMEGMAGLEGQQMEDATKLGCLVEPSDIVLSISDALMVDSQVLGVPDNYGYGEPSPEVDGVVLISLS</sequence>
<accession>M7ZF96</accession>
<feature type="compositionally biased region" description="Acidic residues" evidence="1">
    <location>
        <begin position="83"/>
        <end position="95"/>
    </location>
</feature>
<feature type="region of interest" description="Disordered" evidence="1">
    <location>
        <begin position="68"/>
        <end position="121"/>
    </location>
</feature>
<evidence type="ECO:0000313" key="2">
    <source>
        <dbReference type="EMBL" id="EMS51035.1"/>
    </source>
</evidence>
<dbReference type="AlphaFoldDB" id="M7ZF96"/>
<feature type="compositionally biased region" description="Low complexity" evidence="1">
    <location>
        <begin position="1"/>
        <end position="18"/>
    </location>
</feature>
<feature type="region of interest" description="Disordered" evidence="1">
    <location>
        <begin position="1"/>
        <end position="20"/>
    </location>
</feature>
<dbReference type="STRING" id="4572.M7ZF96"/>
<gene>
    <name evidence="2" type="ORF">TRIUR3_10168</name>
</gene>
<proteinExistence type="predicted"/>
<reference evidence="2" key="1">
    <citation type="journal article" date="2013" name="Nature">
        <title>Draft genome of the wheat A-genome progenitor Triticum urartu.</title>
        <authorList>
            <person name="Ling H.Q."/>
            <person name="Zhao S."/>
            <person name="Liu D."/>
            <person name="Wang J."/>
            <person name="Sun H."/>
            <person name="Zhang C."/>
            <person name="Fan H."/>
            <person name="Li D."/>
            <person name="Dong L."/>
            <person name="Tao Y."/>
            <person name="Gao C."/>
            <person name="Wu H."/>
            <person name="Li Y."/>
            <person name="Cui Y."/>
            <person name="Guo X."/>
            <person name="Zheng S."/>
            <person name="Wang B."/>
            <person name="Yu K."/>
            <person name="Liang Q."/>
            <person name="Yang W."/>
            <person name="Lou X."/>
            <person name="Chen J."/>
            <person name="Feng M."/>
            <person name="Jian J."/>
            <person name="Zhang X."/>
            <person name="Luo G."/>
            <person name="Jiang Y."/>
            <person name="Liu J."/>
            <person name="Wang Z."/>
            <person name="Sha Y."/>
            <person name="Zhang B."/>
            <person name="Wu H."/>
            <person name="Tang D."/>
            <person name="Shen Q."/>
            <person name="Xue P."/>
            <person name="Zou S."/>
            <person name="Wang X."/>
            <person name="Liu X."/>
            <person name="Wang F."/>
            <person name="Yang Y."/>
            <person name="An X."/>
            <person name="Dong Z."/>
            <person name="Zhang K."/>
            <person name="Zhang X."/>
            <person name="Luo M.C."/>
            <person name="Dvorak J."/>
            <person name="Tong Y."/>
            <person name="Wang J."/>
            <person name="Yang H."/>
            <person name="Li Z."/>
            <person name="Wang D."/>
            <person name="Zhang A."/>
            <person name="Wang J."/>
        </authorList>
    </citation>
    <scope>NUCLEOTIDE SEQUENCE</scope>
</reference>
<dbReference type="EMBL" id="KD225383">
    <property type="protein sequence ID" value="EMS51035.1"/>
    <property type="molecule type" value="Genomic_DNA"/>
</dbReference>
<organism evidence="2">
    <name type="scientific">Triticum urartu</name>
    <name type="common">Red wild einkorn</name>
    <name type="synonym">Crithodium urartu</name>
    <dbReference type="NCBI Taxonomy" id="4572"/>
    <lineage>
        <taxon>Eukaryota</taxon>
        <taxon>Viridiplantae</taxon>
        <taxon>Streptophyta</taxon>
        <taxon>Embryophyta</taxon>
        <taxon>Tracheophyta</taxon>
        <taxon>Spermatophyta</taxon>
        <taxon>Magnoliopsida</taxon>
        <taxon>Liliopsida</taxon>
        <taxon>Poales</taxon>
        <taxon>Poaceae</taxon>
        <taxon>BOP clade</taxon>
        <taxon>Pooideae</taxon>
        <taxon>Triticodae</taxon>
        <taxon>Triticeae</taxon>
        <taxon>Triticinae</taxon>
        <taxon>Triticum</taxon>
    </lineage>
</organism>